<dbReference type="Pfam" id="PF04358">
    <property type="entry name" value="DsrC"/>
    <property type="match status" value="1"/>
</dbReference>
<reference evidence="5" key="2">
    <citation type="submission" date="2020-09" db="EMBL/GenBank/DDBJ databases">
        <authorList>
            <person name="Sun Q."/>
            <person name="Zhou Y."/>
        </authorList>
    </citation>
    <scope>NUCLEOTIDE SEQUENCE</scope>
    <source>
        <strain evidence="5">CGMCC 1.12181</strain>
    </source>
</reference>
<dbReference type="NCBIfam" id="TIGR03342">
    <property type="entry name" value="dsrC_tusE_dsvC"/>
    <property type="match status" value="1"/>
</dbReference>
<dbReference type="InterPro" id="IPR025526">
    <property type="entry name" value="DsrC-like_dom_sf"/>
</dbReference>
<dbReference type="PANTHER" id="PTHR37010:SF1">
    <property type="entry name" value="SULFURTRANSFERASE TUSE"/>
    <property type="match status" value="1"/>
</dbReference>
<evidence type="ECO:0000256" key="1">
    <source>
        <dbReference type="ARBA" id="ARBA00004496"/>
    </source>
</evidence>
<dbReference type="GO" id="GO:0002143">
    <property type="term" value="P:tRNA wobble position uridine thiolation"/>
    <property type="evidence" value="ECO:0007669"/>
    <property type="project" value="TreeGrafter"/>
</dbReference>
<comment type="function">
    <text evidence="3">Part of a sulfur-relay system.</text>
</comment>
<keyword evidence="6" id="KW-1185">Reference proteome</keyword>
<proteinExistence type="inferred from homology"/>
<name>A0A917FNB5_9GAMM</name>
<dbReference type="InterPro" id="IPR007453">
    <property type="entry name" value="DsrC/TusE"/>
</dbReference>
<comment type="similarity">
    <text evidence="3">Belongs to the dsrC/tusE family.</text>
</comment>
<feature type="active site" description="Cysteine persulfide intermediate" evidence="4">
    <location>
        <position position="101"/>
    </location>
</feature>
<dbReference type="GO" id="GO:0005737">
    <property type="term" value="C:cytoplasm"/>
    <property type="evidence" value="ECO:0007669"/>
    <property type="project" value="UniProtKB-SubCell"/>
</dbReference>
<organism evidence="5 6">
    <name type="scientific">Marinicella pacifica</name>
    <dbReference type="NCBI Taxonomy" id="1171543"/>
    <lineage>
        <taxon>Bacteria</taxon>
        <taxon>Pseudomonadati</taxon>
        <taxon>Pseudomonadota</taxon>
        <taxon>Gammaproteobacteria</taxon>
        <taxon>Lysobacterales</taxon>
        <taxon>Marinicellaceae</taxon>
        <taxon>Marinicella</taxon>
    </lineage>
</organism>
<dbReference type="GO" id="GO:0016740">
    <property type="term" value="F:transferase activity"/>
    <property type="evidence" value="ECO:0007669"/>
    <property type="project" value="UniProtKB-KW"/>
</dbReference>
<dbReference type="PANTHER" id="PTHR37010">
    <property type="entry name" value="SULFURTRANSFERASE TUSE"/>
    <property type="match status" value="1"/>
</dbReference>
<evidence type="ECO:0000256" key="2">
    <source>
        <dbReference type="ARBA" id="ARBA00022490"/>
    </source>
</evidence>
<dbReference type="SUPFAM" id="SSF69721">
    <property type="entry name" value="DsrC, the gamma subunit of dissimilatory sulfite reductase"/>
    <property type="match status" value="1"/>
</dbReference>
<comment type="subcellular location">
    <subcellularLocation>
        <location evidence="1">Cytoplasm</location>
    </subcellularLocation>
</comment>
<evidence type="ECO:0000313" key="6">
    <source>
        <dbReference type="Proteomes" id="UP000605253"/>
    </source>
</evidence>
<protein>
    <recommendedName>
        <fullName evidence="3">Sulfurtransferase</fullName>
        <ecNumber evidence="3">2.8.1.-</ecNumber>
    </recommendedName>
</protein>
<dbReference type="GO" id="GO:0097163">
    <property type="term" value="F:sulfur carrier activity"/>
    <property type="evidence" value="ECO:0007669"/>
    <property type="project" value="TreeGrafter"/>
</dbReference>
<dbReference type="EC" id="2.8.1.-" evidence="3"/>
<evidence type="ECO:0000256" key="3">
    <source>
        <dbReference type="PIRNR" id="PIRNR006223"/>
    </source>
</evidence>
<accession>A0A917FNB5</accession>
<dbReference type="Proteomes" id="UP000605253">
    <property type="component" value="Unassembled WGS sequence"/>
</dbReference>
<evidence type="ECO:0000313" key="5">
    <source>
        <dbReference type="EMBL" id="GGF94186.1"/>
    </source>
</evidence>
<gene>
    <name evidence="5" type="primary">tusE</name>
    <name evidence="5" type="ORF">GCM10011365_14330</name>
</gene>
<reference evidence="5" key="1">
    <citation type="journal article" date="2014" name="Int. J. Syst. Evol. Microbiol.">
        <title>Complete genome sequence of Corynebacterium casei LMG S-19264T (=DSM 44701T), isolated from a smear-ripened cheese.</title>
        <authorList>
            <consortium name="US DOE Joint Genome Institute (JGI-PGF)"/>
            <person name="Walter F."/>
            <person name="Albersmeier A."/>
            <person name="Kalinowski J."/>
            <person name="Ruckert C."/>
        </authorList>
    </citation>
    <scope>NUCLEOTIDE SEQUENCE</scope>
    <source>
        <strain evidence="5">CGMCC 1.12181</strain>
    </source>
</reference>
<evidence type="ECO:0000256" key="4">
    <source>
        <dbReference type="PIRSR" id="PIRSR006223-50"/>
    </source>
</evidence>
<dbReference type="Gene3D" id="1.10.10.370">
    <property type="entry name" value="DsrC-like protein, C-terminal domain"/>
    <property type="match status" value="1"/>
</dbReference>
<keyword evidence="2" id="KW-0963">Cytoplasm</keyword>
<keyword evidence="3" id="KW-0808">Transferase</keyword>
<dbReference type="InterPro" id="IPR042072">
    <property type="entry name" value="DsrC-like_C"/>
</dbReference>
<sequence>MEIILDKNGHLIDKEAWNLQVANQLAQTDNLKLTKQHEQIILAVRAIFEETGDTPPMRLLIKVLRQQLDDSIDSRYLYRLFPDGPVRLCSKYAGLPKPKHCM</sequence>
<dbReference type="RefSeq" id="WP_188365030.1">
    <property type="nucleotide sequence ID" value="NZ_BAABJF010000002.1"/>
</dbReference>
<dbReference type="AlphaFoldDB" id="A0A917FNB5"/>
<dbReference type="PIRSF" id="PIRSF006223">
    <property type="entry name" value="DsrC_TusE"/>
    <property type="match status" value="1"/>
</dbReference>
<dbReference type="EMBL" id="BMEO01000005">
    <property type="protein sequence ID" value="GGF94186.1"/>
    <property type="molecule type" value="Genomic_DNA"/>
</dbReference>
<comment type="caution">
    <text evidence="5">The sequence shown here is derived from an EMBL/GenBank/DDBJ whole genome shotgun (WGS) entry which is preliminary data.</text>
</comment>